<organism evidence="1">
    <name type="scientific">Podoviridae sp. ctiwu7</name>
    <dbReference type="NCBI Taxonomy" id="2825269"/>
    <lineage>
        <taxon>Viruses</taxon>
        <taxon>Duplodnaviria</taxon>
        <taxon>Heunggongvirae</taxon>
        <taxon>Uroviricota</taxon>
        <taxon>Caudoviricetes</taxon>
    </lineage>
</organism>
<dbReference type="Pfam" id="PF07120">
    <property type="entry name" value="DUF1376"/>
    <property type="match status" value="1"/>
</dbReference>
<protein>
    <recommendedName>
        <fullName evidence="2">DUF1376 domain-containing protein</fullName>
    </recommendedName>
</protein>
<dbReference type="InterPro" id="IPR010781">
    <property type="entry name" value="DUF1376"/>
</dbReference>
<dbReference type="EMBL" id="BK015627">
    <property type="protein sequence ID" value="DAE16557.1"/>
    <property type="molecule type" value="Genomic_DNA"/>
</dbReference>
<name>A0A8S5QCR2_9CAUD</name>
<sequence length="250" mass="28774">MHYYTHNIGEFAAKTRFLSPEEIGIYVILKDEYFANGMRIACDRIANLMPPECEASLQRVLRRFFVVEDGCYVSHEFDRELESYKDRGSINAQNAKKRWEKKRLEQASDVKSCESHATCIESDAKRCLTNNQEPITNNQEIDIDTRAKPARRPTQKLVKPEGVSDDVWDEYQAFKRKVSKGCTQRMVDALVRESGQAGITPEAAMIYQLEHGWTGFEAEWYLNQQQRTASKTKSNAPLQFDDAYYGDGSF</sequence>
<evidence type="ECO:0000313" key="1">
    <source>
        <dbReference type="EMBL" id="DAE16557.1"/>
    </source>
</evidence>
<reference evidence="1" key="1">
    <citation type="journal article" date="2021" name="Proc. Natl. Acad. Sci. U.S.A.">
        <title>A Catalog of Tens of Thousands of Viruses from Human Metagenomes Reveals Hidden Associations with Chronic Diseases.</title>
        <authorList>
            <person name="Tisza M.J."/>
            <person name="Buck C.B."/>
        </authorList>
    </citation>
    <scope>NUCLEOTIDE SEQUENCE</scope>
    <source>
        <strain evidence="1">Ctiwu7</strain>
    </source>
</reference>
<evidence type="ECO:0008006" key="2">
    <source>
        <dbReference type="Google" id="ProtNLM"/>
    </source>
</evidence>
<accession>A0A8S5QCR2</accession>
<proteinExistence type="predicted"/>